<reference evidence="2" key="1">
    <citation type="submission" date="2007-05" db="EMBL/GenBank/DDBJ databases">
        <title>Complete sequence of Thermotoga petrophila RKU-1.</title>
        <authorList>
            <consortium name="US DOE Joint Genome Institute"/>
            <person name="Copeland A."/>
            <person name="Lucas S."/>
            <person name="Lapidus A."/>
            <person name="Barry K."/>
            <person name="Glavina del Rio T."/>
            <person name="Dalin E."/>
            <person name="Tice H."/>
            <person name="Pitluck S."/>
            <person name="Sims D."/>
            <person name="Brettin T."/>
            <person name="Bruce D."/>
            <person name="Detter J.C."/>
            <person name="Han C."/>
            <person name="Tapia R."/>
            <person name="Schmutz J."/>
            <person name="Larimer F."/>
            <person name="Land M."/>
            <person name="Hauser L."/>
            <person name="Kyrpides N."/>
            <person name="Mikhailova N."/>
            <person name="Nelson K."/>
            <person name="Gogarten J.P."/>
            <person name="Noll K."/>
            <person name="Richardson P."/>
        </authorList>
    </citation>
    <scope>NUCLEOTIDE SEQUENCE [LARGE SCALE GENOMIC DNA]</scope>
    <source>
        <strain evidence="2">ATCC BAA-488 / DSM 13995 / JCM 10881 / RKU-1</strain>
    </source>
</reference>
<name>A5IJ29_THEP1</name>
<accession>A5IJ29</accession>
<proteinExistence type="predicted"/>
<dbReference type="eggNOG" id="COG1216">
    <property type="taxonomic scope" value="Bacteria"/>
</dbReference>
<dbReference type="AlphaFoldDB" id="A5IJ29"/>
<evidence type="ECO:0000313" key="1">
    <source>
        <dbReference type="EMBL" id="ABQ46202.1"/>
    </source>
</evidence>
<dbReference type="HOGENOM" id="CLU_3085750_0_0_0"/>
<protein>
    <submittedName>
        <fullName evidence="1">Uncharacterized protein</fullName>
    </submittedName>
</protein>
<dbReference type="Proteomes" id="UP000006558">
    <property type="component" value="Chromosome"/>
</dbReference>
<dbReference type="STRING" id="390874.Tpet_0173"/>
<evidence type="ECO:0000313" key="2">
    <source>
        <dbReference type="Proteomes" id="UP000006558"/>
    </source>
</evidence>
<gene>
    <name evidence="1" type="ordered locus">Tpet_0173</name>
</gene>
<dbReference type="KEGG" id="tpt:Tpet_0173"/>
<organism evidence="1 2">
    <name type="scientific">Thermotoga petrophila (strain ATCC BAA-488 / DSM 13995 / JCM 10881 / RKU-1)</name>
    <dbReference type="NCBI Taxonomy" id="390874"/>
    <lineage>
        <taxon>Bacteria</taxon>
        <taxon>Thermotogati</taxon>
        <taxon>Thermotogota</taxon>
        <taxon>Thermotogae</taxon>
        <taxon>Thermotogales</taxon>
        <taxon>Thermotogaceae</taxon>
        <taxon>Thermotoga</taxon>
    </lineage>
</organism>
<dbReference type="EMBL" id="CP000702">
    <property type="protein sequence ID" value="ABQ46202.1"/>
    <property type="molecule type" value="Genomic_DNA"/>
</dbReference>
<reference evidence="1 2" key="2">
    <citation type="journal article" date="2009" name="Proc. Natl. Acad. Sci. U.S.A.">
        <title>On the chimeric nature, thermophilic origin, and phylogenetic placement of the Thermotogales.</title>
        <authorList>
            <person name="Zhaxybayeva O."/>
            <person name="Swithers K.S."/>
            <person name="Lapierre P."/>
            <person name="Fournier G.P."/>
            <person name="Bickhart D.M."/>
            <person name="DeBoy R.T."/>
            <person name="Nelson K.E."/>
            <person name="Nesbo C.L."/>
            <person name="Doolittle W.F."/>
            <person name="Gogarten J.P."/>
            <person name="Noll K.M."/>
        </authorList>
    </citation>
    <scope>NUCLEOTIDE SEQUENCE [LARGE SCALE GENOMIC DNA]</scope>
    <source>
        <strain evidence="2">ATCC BAA-488 / DSM 13995 / JCM 10881 / RKU-1</strain>
    </source>
</reference>
<sequence>MSQKEKLFDKATLNQLENTVKQSAARIYGQELGQKFFENYLEFKRRFSSILL</sequence>